<evidence type="ECO:0000256" key="2">
    <source>
        <dbReference type="ARBA" id="ARBA00022692"/>
    </source>
</evidence>
<dbReference type="InterPro" id="IPR045119">
    <property type="entry name" value="SUN1-5"/>
</dbReference>
<keyword evidence="3" id="KW-1133">Transmembrane helix</keyword>
<keyword evidence="4" id="KW-0472">Membrane</keyword>
<dbReference type="Gene3D" id="2.60.120.260">
    <property type="entry name" value="Galactose-binding domain-like"/>
    <property type="match status" value="1"/>
</dbReference>
<comment type="subcellular location">
    <subcellularLocation>
        <location evidence="1">Membrane</location>
    </subcellularLocation>
</comment>
<feature type="compositionally biased region" description="Basic and acidic residues" evidence="5">
    <location>
        <begin position="457"/>
        <end position="466"/>
    </location>
</feature>
<feature type="compositionally biased region" description="Basic residues" evidence="5">
    <location>
        <begin position="604"/>
        <end position="616"/>
    </location>
</feature>
<sequence length="1315" mass="141411">MFSTPSGSSTSRQQQAQQQQRRRANPATSQRASSTVSASASAPLSNSSEASGPPAHANSASRSHTAHSAHPADQAVDESRESQRRDVKKRSSWVNLSVPQPSYAYGAPSDDSSRNNKITGRPASDSLSPSVASAAFLPQDVDSPMHSFDVGGEGADADRAVQVDRNAMPAKARYAELRKRKEAAEAMTAEATAAPAANHRSRTRRSGTATSGHGSAVNAFSSALIGSPTTVSQTGRPRRSVRLSDAGSQPGDRDREIKAESDQETQISEKQFSGHRDSLRSGMIDEEVEEEDEREEVRHSQSLPAVAEATQSRDAQAHRHARTDTGNSALGGGGSGGGGLHSFFMRPRASPSPGPGPADTSADANHSALLSSSSLLRGAQKPSHDPMALYRRQEQGRANVAAQSDAMASRSMMMMMSPDSGAGTGAEDSQSRSYSYDYAAEDEMAREMEVQDDEDGRADASNDSLHDSANSSNSKGWIDALRSPWTAVITGSRLQPQAQTKRQLCVNSNGSAQQQIEGDNSLDSQASQRTARGVRRRRSRPSKDNQSYRPDPEDLDSDEDAGRGSDVGSTDGRKHTHRRKARGSRIAGAGLHDHGGRDDGKIWSTKRKRGKGRKGRKSADGAGAGEDRESSELSELEDENGTHDDAENAAESRSPASALARRGGCSASGRVARGGAAARQANRYTRWFNSLRHVIGFSSTSTALLTVFAILLLLAALIYPDGLSALSSRPSSSLFRHHGGGNSVFSNPDLAPAELQGLIARLRKLEAAVASLGDIGADMRGVRSELTRARQDLSSRLAALERASTSSQKTIESLEQKALDLRRELSRTIDGLRLKQQDLQDELAALTASLRSLESNVAPGTRGASGRGANDAIASTEASEIRKRISKLESDLDRNSRDLAKLNLARDKAEQRYGELEKRMEKIAERLPTQMPVRKDAKSGHVQIDPAFWVELKKVLKARDDPQDGTSDTAAWSQFRQANEQALRAFMQEELSRQSKGEPSKGTLISREDFRGLLDSELTVIKTEMEARFNNNLEGLKDEMWDKIRKIGDAYQSSGSLSAGSSSLLGKILDDGKGVPLTLQDGTDGREAVLSLIDAALEKYSADMIGRQDYALYSAGGRVLPSLTSPTYELSSSRSWLAKLIPGTADSSVVRGRAPVVAIHHDNAPGMCWPFAGDSGQLGIALSRNIVVSDITIEHAPRSIVSDSITSAPRDITVWGLLQNGEDKHKAAEYLRKLAELPNAQPIPTPPSDDYLHLGSYVYDVSPGSRATQTYPVPAEIRALGIKTGILRFRITSNHGNSDFTCLYRVRVHGDPASV</sequence>
<feature type="region of interest" description="Disordered" evidence="5">
    <location>
        <begin position="493"/>
        <end position="672"/>
    </location>
</feature>
<feature type="compositionally biased region" description="Polar residues" evidence="5">
    <location>
        <begin position="1"/>
        <end position="11"/>
    </location>
</feature>
<feature type="compositionally biased region" description="Basic residues" evidence="5">
    <location>
        <begin position="574"/>
        <end position="583"/>
    </location>
</feature>
<keyword evidence="8" id="KW-1185">Reference proteome</keyword>
<feature type="compositionally biased region" description="Polar residues" evidence="5">
    <location>
        <begin position="493"/>
        <end position="528"/>
    </location>
</feature>
<feature type="region of interest" description="Disordered" evidence="5">
    <location>
        <begin position="1"/>
        <end position="164"/>
    </location>
</feature>
<feature type="compositionally biased region" description="Low complexity" evidence="5">
    <location>
        <begin position="206"/>
        <end position="216"/>
    </location>
</feature>
<evidence type="ECO:0000256" key="3">
    <source>
        <dbReference type="ARBA" id="ARBA00022989"/>
    </source>
</evidence>
<evidence type="ECO:0000259" key="6">
    <source>
        <dbReference type="PROSITE" id="PS51469"/>
    </source>
</evidence>
<dbReference type="OMA" id="MAPRDSE"/>
<keyword evidence="2" id="KW-0812">Transmembrane</keyword>
<evidence type="ECO:0000313" key="7">
    <source>
        <dbReference type="EMBL" id="KDN52595.1"/>
    </source>
</evidence>
<proteinExistence type="predicted"/>
<dbReference type="PANTHER" id="PTHR12911">
    <property type="entry name" value="SAD1/UNC-84-LIKE PROTEIN-RELATED"/>
    <property type="match status" value="1"/>
</dbReference>
<feature type="compositionally biased region" description="Acidic residues" evidence="5">
    <location>
        <begin position="284"/>
        <end position="294"/>
    </location>
</feature>
<organism evidence="7 8">
    <name type="scientific">Tilletiaria anomala (strain ATCC 24038 / CBS 436.72 / UBC 951)</name>
    <dbReference type="NCBI Taxonomy" id="1037660"/>
    <lineage>
        <taxon>Eukaryota</taxon>
        <taxon>Fungi</taxon>
        <taxon>Dikarya</taxon>
        <taxon>Basidiomycota</taxon>
        <taxon>Ustilaginomycotina</taxon>
        <taxon>Exobasidiomycetes</taxon>
        <taxon>Georgefischeriales</taxon>
        <taxon>Tilletiariaceae</taxon>
        <taxon>Tilletiaria</taxon>
    </lineage>
</organism>
<dbReference type="Proteomes" id="UP000027361">
    <property type="component" value="Unassembled WGS sequence"/>
</dbReference>
<reference evidence="7 8" key="1">
    <citation type="submission" date="2014-05" db="EMBL/GenBank/DDBJ databases">
        <title>Draft genome sequence of a rare smut relative, Tilletiaria anomala UBC 951.</title>
        <authorList>
            <consortium name="DOE Joint Genome Institute"/>
            <person name="Toome M."/>
            <person name="Kuo A."/>
            <person name="Henrissat B."/>
            <person name="Lipzen A."/>
            <person name="Tritt A."/>
            <person name="Yoshinaga Y."/>
            <person name="Zane M."/>
            <person name="Barry K."/>
            <person name="Grigoriev I.V."/>
            <person name="Spatafora J.W."/>
            <person name="Aimea M.C."/>
        </authorList>
    </citation>
    <scope>NUCLEOTIDE SEQUENCE [LARGE SCALE GENOMIC DNA]</scope>
    <source>
        <strain evidence="7 8">UBC 951</strain>
    </source>
</reference>
<dbReference type="Pfam" id="PF07738">
    <property type="entry name" value="Sad1_UNC"/>
    <property type="match status" value="2"/>
</dbReference>
<evidence type="ECO:0000313" key="8">
    <source>
        <dbReference type="Proteomes" id="UP000027361"/>
    </source>
</evidence>
<evidence type="ECO:0000256" key="5">
    <source>
        <dbReference type="SAM" id="MobiDB-lite"/>
    </source>
</evidence>
<dbReference type="InterPro" id="IPR012919">
    <property type="entry name" value="SUN_dom"/>
</dbReference>
<feature type="region of interest" description="Disordered" evidence="5">
    <location>
        <begin position="856"/>
        <end position="875"/>
    </location>
</feature>
<feature type="compositionally biased region" description="Basic and acidic residues" evidence="5">
    <location>
        <begin position="251"/>
        <end position="261"/>
    </location>
</feature>
<feature type="compositionally biased region" description="Low complexity" evidence="5">
    <location>
        <begin position="401"/>
        <end position="421"/>
    </location>
</feature>
<protein>
    <recommendedName>
        <fullName evidence="6">SUN domain-containing protein</fullName>
    </recommendedName>
</protein>
<dbReference type="GeneID" id="25261860"/>
<dbReference type="GO" id="GO:0034993">
    <property type="term" value="C:meiotic nuclear membrane microtubule tethering complex"/>
    <property type="evidence" value="ECO:0007669"/>
    <property type="project" value="TreeGrafter"/>
</dbReference>
<dbReference type="OrthoDB" id="342281at2759"/>
<evidence type="ECO:0000256" key="1">
    <source>
        <dbReference type="ARBA" id="ARBA00004370"/>
    </source>
</evidence>
<dbReference type="InParanoid" id="A0A066WPP4"/>
<dbReference type="EMBL" id="JMSN01000008">
    <property type="protein sequence ID" value="KDN52595.1"/>
    <property type="molecule type" value="Genomic_DNA"/>
</dbReference>
<dbReference type="HOGENOM" id="CLU_260351_0_0_1"/>
<name>A0A066WPP4_TILAU</name>
<gene>
    <name evidence="7" type="ORF">K437DRAFT_173456</name>
</gene>
<feature type="region of interest" description="Disordered" evidence="5">
    <location>
        <begin position="185"/>
        <end position="477"/>
    </location>
</feature>
<evidence type="ECO:0000256" key="4">
    <source>
        <dbReference type="ARBA" id="ARBA00023136"/>
    </source>
</evidence>
<feature type="compositionally biased region" description="Gly residues" evidence="5">
    <location>
        <begin position="329"/>
        <end position="340"/>
    </location>
</feature>
<dbReference type="PANTHER" id="PTHR12911:SF8">
    <property type="entry name" value="KLAROID PROTEIN-RELATED"/>
    <property type="match status" value="1"/>
</dbReference>
<feature type="compositionally biased region" description="Low complexity" evidence="5">
    <location>
        <begin position="656"/>
        <end position="672"/>
    </location>
</feature>
<feature type="compositionally biased region" description="Low complexity" evidence="5">
    <location>
        <begin position="27"/>
        <end position="72"/>
    </location>
</feature>
<feature type="compositionally biased region" description="Low complexity" evidence="5">
    <location>
        <begin position="185"/>
        <end position="197"/>
    </location>
</feature>
<feature type="compositionally biased region" description="Basic and acidic residues" evidence="5">
    <location>
        <begin position="591"/>
        <end position="601"/>
    </location>
</feature>
<comment type="caution">
    <text evidence="7">The sequence shown here is derived from an EMBL/GenBank/DDBJ whole genome shotgun (WGS) entry which is preliminary data.</text>
</comment>
<feature type="domain" description="SUN" evidence="6">
    <location>
        <begin position="1116"/>
        <end position="1313"/>
    </location>
</feature>
<accession>A0A066WPP4</accession>
<dbReference type="RefSeq" id="XP_013245434.1">
    <property type="nucleotide sequence ID" value="XM_013389980.1"/>
</dbReference>
<dbReference type="STRING" id="1037660.A0A066WPP4"/>
<dbReference type="GO" id="GO:0043495">
    <property type="term" value="F:protein-membrane adaptor activity"/>
    <property type="evidence" value="ECO:0007669"/>
    <property type="project" value="TreeGrafter"/>
</dbReference>
<dbReference type="PROSITE" id="PS51469">
    <property type="entry name" value="SUN"/>
    <property type="match status" value="1"/>
</dbReference>